<gene>
    <name evidence="1" type="ORF">B9Q04_04475</name>
</gene>
<dbReference type="Proteomes" id="UP000242015">
    <property type="component" value="Unassembled WGS sequence"/>
</dbReference>
<name>A0A2R6CCM8_9ARCH</name>
<dbReference type="AlphaFoldDB" id="A0A2R6CCM8"/>
<sequence>MTQIEHNTTIGATIEASANAITYAICSVDGGQPASVCSAQPITRMKTLFGGDPPSTQSSQLPMTPWLLSALSPLCKDSSS</sequence>
<evidence type="ECO:0000313" key="2">
    <source>
        <dbReference type="Proteomes" id="UP000242015"/>
    </source>
</evidence>
<comment type="caution">
    <text evidence="1">The sequence shown here is derived from an EMBL/GenBank/DDBJ whole genome shotgun (WGS) entry which is preliminary data.</text>
</comment>
<protein>
    <submittedName>
        <fullName evidence="1">Uncharacterized protein</fullName>
    </submittedName>
</protein>
<reference evidence="1 2" key="1">
    <citation type="submission" date="2017-04" db="EMBL/GenBank/DDBJ databases">
        <title>Novel microbial lineages endemic to geothermal iron-oxide mats fill important gaps in the evolutionary history of Archaea.</title>
        <authorList>
            <person name="Jay Z.J."/>
            <person name="Beam J.P."/>
            <person name="Dlakic M."/>
            <person name="Rusch D.B."/>
            <person name="Kozubal M.A."/>
            <person name="Inskeep W.P."/>
        </authorList>
    </citation>
    <scope>NUCLEOTIDE SEQUENCE [LARGE SCALE GENOMIC DNA]</scope>
    <source>
        <strain evidence="1">BE_D</strain>
    </source>
</reference>
<dbReference type="EMBL" id="NEXF01000064">
    <property type="protein sequence ID" value="PSO08654.1"/>
    <property type="molecule type" value="Genomic_DNA"/>
</dbReference>
<organism evidence="1 2">
    <name type="scientific">Candidatus Marsarchaeota G2 archaeon BE_D</name>
    <dbReference type="NCBI Taxonomy" id="1978158"/>
    <lineage>
        <taxon>Archaea</taxon>
        <taxon>Candidatus Marsarchaeota</taxon>
        <taxon>Candidatus Marsarchaeota group 2</taxon>
    </lineage>
</organism>
<proteinExistence type="predicted"/>
<accession>A0A2R6CCM8</accession>
<evidence type="ECO:0000313" key="1">
    <source>
        <dbReference type="EMBL" id="PSO08654.1"/>
    </source>
</evidence>